<evidence type="ECO:0008006" key="3">
    <source>
        <dbReference type="Google" id="ProtNLM"/>
    </source>
</evidence>
<protein>
    <recommendedName>
        <fullName evidence="3">Lipoprotein</fullName>
    </recommendedName>
</protein>
<comment type="caution">
    <text evidence="1">The sequence shown here is derived from an EMBL/GenBank/DDBJ whole genome shotgun (WGS) entry which is preliminary data.</text>
</comment>
<dbReference type="PROSITE" id="PS51257">
    <property type="entry name" value="PROKAR_LIPOPROTEIN"/>
    <property type="match status" value="1"/>
</dbReference>
<name>A0A2S9YKX3_9BACT</name>
<dbReference type="AlphaFoldDB" id="A0A2S9YKX3"/>
<organism evidence="1 2">
    <name type="scientific">Enhygromyxa salina</name>
    <dbReference type="NCBI Taxonomy" id="215803"/>
    <lineage>
        <taxon>Bacteria</taxon>
        <taxon>Pseudomonadati</taxon>
        <taxon>Myxococcota</taxon>
        <taxon>Polyangia</taxon>
        <taxon>Nannocystales</taxon>
        <taxon>Nannocystaceae</taxon>
        <taxon>Enhygromyxa</taxon>
    </lineage>
</organism>
<dbReference type="EMBL" id="PVNL01000090">
    <property type="protein sequence ID" value="PRQ05692.1"/>
    <property type="molecule type" value="Genomic_DNA"/>
</dbReference>
<evidence type="ECO:0000313" key="2">
    <source>
        <dbReference type="Proteomes" id="UP000238823"/>
    </source>
</evidence>
<evidence type="ECO:0000313" key="1">
    <source>
        <dbReference type="EMBL" id="PRQ05692.1"/>
    </source>
</evidence>
<proteinExistence type="predicted"/>
<accession>A0A2S9YKX3</accession>
<dbReference type="Proteomes" id="UP000238823">
    <property type="component" value="Unassembled WGS sequence"/>
</dbReference>
<reference evidence="1 2" key="1">
    <citation type="submission" date="2018-03" db="EMBL/GenBank/DDBJ databases">
        <title>Draft Genome Sequences of the Obligatory Marine Myxobacteria Enhygromyxa salina SWB007.</title>
        <authorList>
            <person name="Poehlein A."/>
            <person name="Moghaddam J.A."/>
            <person name="Harms H."/>
            <person name="Alanjari M."/>
            <person name="Koenig G.M."/>
            <person name="Daniel R."/>
            <person name="Schaeberle T.F."/>
        </authorList>
    </citation>
    <scope>NUCLEOTIDE SEQUENCE [LARGE SCALE GENOMIC DNA]</scope>
    <source>
        <strain evidence="1 2">SWB007</strain>
    </source>
</reference>
<gene>
    <name evidence="1" type="ORF">ENSA7_44250</name>
</gene>
<sequence length="272" mass="28631">MFWKLNHTESRTHSMSISSTVVGCSSKGVVRDDLFAYASILEMPSILEECAKTVHEANGELTPIFLGPGAANGATIGHVTEATLFLQCSINADEPYVATGGSCDAPPNIPIVDQESNMGGIAAIGGVTIFGPDGDASASLYDITFAFSETHNRDGSVDFTLDSFTALAPSTSYGSFSFANPSIRLAMPAHASLIDEMASFPPGTLRMEVTAAITADGEALFDGKPVSGEYTNSEMAIATRKVDGTFAFIEVPFKAGGYELILNTEDGSFQPR</sequence>